<keyword evidence="2" id="KW-0378">Hydrolase</keyword>
<feature type="binding site" evidence="1">
    <location>
        <position position="394"/>
    </location>
    <ligand>
        <name>Mg(2+)</name>
        <dbReference type="ChEBI" id="CHEBI:18420"/>
        <label>1</label>
    </ligand>
</feature>
<accession>A0A1C6SMV7</accession>
<dbReference type="GO" id="GO:0016787">
    <property type="term" value="F:hydrolase activity"/>
    <property type="evidence" value="ECO:0007669"/>
    <property type="project" value="UniProtKB-KW"/>
</dbReference>
<protein>
    <submittedName>
        <fullName evidence="2">ADP-ribosylglycohydrolase</fullName>
    </submittedName>
</protein>
<dbReference type="GO" id="GO:0046872">
    <property type="term" value="F:metal ion binding"/>
    <property type="evidence" value="ECO:0007669"/>
    <property type="project" value="UniProtKB-KW"/>
</dbReference>
<dbReference type="InterPro" id="IPR050792">
    <property type="entry name" value="ADP-ribosylglycohydrolase"/>
</dbReference>
<dbReference type="Pfam" id="PF03747">
    <property type="entry name" value="ADP_ribosyl_GH"/>
    <property type="match status" value="1"/>
</dbReference>
<gene>
    <name evidence="2" type="ORF">GA0070624_4154</name>
</gene>
<dbReference type="RefSeq" id="WP_091343487.1">
    <property type="nucleotide sequence ID" value="NZ_FMHV01000002.1"/>
</dbReference>
<dbReference type="STRING" id="568872.GA0070624_4154"/>
<feature type="binding site" evidence="1">
    <location>
        <position position="395"/>
    </location>
    <ligand>
        <name>Mg(2+)</name>
        <dbReference type="ChEBI" id="CHEBI:18420"/>
        <label>1</label>
    </ligand>
</feature>
<dbReference type="PANTHER" id="PTHR16222">
    <property type="entry name" value="ADP-RIBOSYLGLYCOHYDROLASE"/>
    <property type="match status" value="1"/>
</dbReference>
<dbReference type="OrthoDB" id="9814159at2"/>
<evidence type="ECO:0000313" key="2">
    <source>
        <dbReference type="EMBL" id="SCL30844.1"/>
    </source>
</evidence>
<dbReference type="EMBL" id="FMHV01000002">
    <property type="protein sequence ID" value="SCL30844.1"/>
    <property type="molecule type" value="Genomic_DNA"/>
</dbReference>
<dbReference type="AlphaFoldDB" id="A0A1C6SMV7"/>
<dbReference type="Gene3D" id="1.10.4080.10">
    <property type="entry name" value="ADP-ribosylation/Crystallin J1"/>
    <property type="match status" value="1"/>
</dbReference>
<evidence type="ECO:0000256" key="1">
    <source>
        <dbReference type="PIRSR" id="PIRSR605502-1"/>
    </source>
</evidence>
<keyword evidence="3" id="KW-1185">Reference proteome</keyword>
<evidence type="ECO:0000313" key="3">
    <source>
        <dbReference type="Proteomes" id="UP000199413"/>
    </source>
</evidence>
<keyword evidence="1" id="KW-0479">Metal-binding</keyword>
<keyword evidence="1" id="KW-0460">Magnesium</keyword>
<dbReference type="Proteomes" id="UP000199413">
    <property type="component" value="Unassembled WGS sequence"/>
</dbReference>
<name>A0A1C6SMV7_9ACTN</name>
<dbReference type="InterPro" id="IPR036705">
    <property type="entry name" value="Ribosyl_crysJ1_sf"/>
</dbReference>
<proteinExistence type="predicted"/>
<sequence length="451" mass="48438">MRVTWVQPEDVLPHELRQATAEGRDVTDIAARWQAAGGPLQPPHGGASQPPATPVLRALARELLEELSGHAGIGSADEPNDFDAIRATWGTGPVLPKPTDRDALLERLHGGWLGRASGCLLGKPVEKIPREGIRAILEDTGRYPLDYYFTAVGLSDEVNAAWPWNRASRPTSLVENIDGMPEDDDLNYTLLALHILETYGRDFTTDDVAQTWLLELPGGRVFTAERAAYRNLLDGYDPPETATRGNPFREWIGAQIRTDLYGWANPGDVATAAEMAWRDARVSHTRNGLYGAMYVAAMAAAACVTDDVEQVIDAGLSVVPPRSRLAAAVTAARELAHSGLDLEAGLDRLHAAHEGQHWVHVINNAALVTYALAHGRGDFVTSICAAVVGGWDTDSDGATVGAITGALCGADRLPEQWISPLKNRLASSIASFDGIGFDELARRTGALVDGL</sequence>
<comment type="cofactor">
    <cofactor evidence="1">
        <name>Mg(2+)</name>
        <dbReference type="ChEBI" id="CHEBI:18420"/>
    </cofactor>
    <text evidence="1">Binds 2 magnesium ions per subunit.</text>
</comment>
<reference evidence="3" key="1">
    <citation type="submission" date="2016-06" db="EMBL/GenBank/DDBJ databases">
        <authorList>
            <person name="Varghese N."/>
            <person name="Submissions Spin"/>
        </authorList>
    </citation>
    <scope>NUCLEOTIDE SEQUENCE [LARGE SCALE GENOMIC DNA]</scope>
    <source>
        <strain evidence="3">DSM 45431</strain>
    </source>
</reference>
<dbReference type="InterPro" id="IPR005502">
    <property type="entry name" value="Ribosyl_crysJ1"/>
</dbReference>
<dbReference type="SUPFAM" id="SSF101478">
    <property type="entry name" value="ADP-ribosylglycohydrolase"/>
    <property type="match status" value="1"/>
</dbReference>
<dbReference type="PANTHER" id="PTHR16222:SF12">
    <property type="entry name" value="ADP-RIBOSYLGLYCOHYDROLASE-RELATED"/>
    <property type="match status" value="1"/>
</dbReference>
<feature type="binding site" evidence="1">
    <location>
        <position position="392"/>
    </location>
    <ligand>
        <name>Mg(2+)</name>
        <dbReference type="ChEBI" id="CHEBI:18420"/>
        <label>1</label>
    </ligand>
</feature>
<organism evidence="2 3">
    <name type="scientific">Micromonospora rhizosphaerae</name>
    <dbReference type="NCBI Taxonomy" id="568872"/>
    <lineage>
        <taxon>Bacteria</taxon>
        <taxon>Bacillati</taxon>
        <taxon>Actinomycetota</taxon>
        <taxon>Actinomycetes</taxon>
        <taxon>Micromonosporales</taxon>
        <taxon>Micromonosporaceae</taxon>
        <taxon>Micromonospora</taxon>
    </lineage>
</organism>